<dbReference type="Proteomes" id="UP000003688">
    <property type="component" value="Unassembled WGS sequence"/>
</dbReference>
<evidence type="ECO:0000256" key="3">
    <source>
        <dbReference type="SAM" id="SignalP"/>
    </source>
</evidence>
<dbReference type="Pfam" id="PF12733">
    <property type="entry name" value="Cadherin-like"/>
    <property type="match status" value="2"/>
</dbReference>
<comment type="caution">
    <text evidence="5">The sequence shown here is derived from an EMBL/GenBank/DDBJ whole genome shotgun (WGS) entry which is preliminary data.</text>
</comment>
<dbReference type="Pfam" id="PF13385">
    <property type="entry name" value="Laminin_G_3"/>
    <property type="match status" value="1"/>
</dbReference>
<dbReference type="Gene3D" id="2.60.40.2810">
    <property type="match status" value="1"/>
</dbReference>
<keyword evidence="6" id="KW-1185">Reference proteome</keyword>
<dbReference type="InterPro" id="IPR006558">
    <property type="entry name" value="LamG-like"/>
</dbReference>
<dbReference type="InterPro" id="IPR025883">
    <property type="entry name" value="Cadherin-like_domain"/>
</dbReference>
<dbReference type="RefSeq" id="WP_007417968.1">
    <property type="nucleotide sequence ID" value="NZ_ABOX02000052.1"/>
</dbReference>
<dbReference type="OrthoDB" id="5762321at2"/>
<name>B9XQ82_PEDPL</name>
<feature type="domain" description="Laminin G" evidence="4">
    <location>
        <begin position="813"/>
        <end position="989"/>
    </location>
</feature>
<dbReference type="Gene3D" id="2.60.40.3440">
    <property type="match status" value="1"/>
</dbReference>
<dbReference type="SUPFAM" id="SSF49899">
    <property type="entry name" value="Concanavalin A-like lectins/glucanases"/>
    <property type="match status" value="1"/>
</dbReference>
<reference evidence="5 6" key="1">
    <citation type="journal article" date="2011" name="J. Bacteriol.">
        <title>Genome sequence of 'Pedosphaera parvula' Ellin514, an aerobic Verrucomicrobial isolate from pasture soil.</title>
        <authorList>
            <person name="Kant R."/>
            <person name="van Passel M.W."/>
            <person name="Sangwan P."/>
            <person name="Palva A."/>
            <person name="Lucas S."/>
            <person name="Copeland A."/>
            <person name="Lapidus A."/>
            <person name="Glavina Del Rio T."/>
            <person name="Dalin E."/>
            <person name="Tice H."/>
            <person name="Bruce D."/>
            <person name="Goodwin L."/>
            <person name="Pitluck S."/>
            <person name="Chertkov O."/>
            <person name="Larimer F.W."/>
            <person name="Land M.L."/>
            <person name="Hauser L."/>
            <person name="Brettin T.S."/>
            <person name="Detter J.C."/>
            <person name="Han S."/>
            <person name="de Vos W.M."/>
            <person name="Janssen P.H."/>
            <person name="Smidt H."/>
        </authorList>
    </citation>
    <scope>NUCLEOTIDE SEQUENCE [LARGE SCALE GENOMIC DNA]</scope>
    <source>
        <strain evidence="5 6">Ellin514</strain>
    </source>
</reference>
<evidence type="ECO:0000259" key="4">
    <source>
        <dbReference type="PROSITE" id="PS50025"/>
    </source>
</evidence>
<dbReference type="EMBL" id="ABOX02000052">
    <property type="protein sequence ID" value="EEF58000.1"/>
    <property type="molecule type" value="Genomic_DNA"/>
</dbReference>
<dbReference type="Pfam" id="PF06119">
    <property type="entry name" value="NIDO"/>
    <property type="match status" value="1"/>
</dbReference>
<dbReference type="Gene3D" id="2.60.120.200">
    <property type="match status" value="1"/>
</dbReference>
<accession>B9XQ82</accession>
<dbReference type="SMART" id="SM00539">
    <property type="entry name" value="NIDO"/>
    <property type="match status" value="1"/>
</dbReference>
<evidence type="ECO:0000313" key="6">
    <source>
        <dbReference type="Proteomes" id="UP000003688"/>
    </source>
</evidence>
<feature type="signal peptide" evidence="3">
    <location>
        <begin position="1"/>
        <end position="26"/>
    </location>
</feature>
<dbReference type="SMART" id="SM00560">
    <property type="entry name" value="LamGL"/>
    <property type="match status" value="1"/>
</dbReference>
<evidence type="ECO:0000256" key="1">
    <source>
        <dbReference type="ARBA" id="ARBA00022729"/>
    </source>
</evidence>
<sequence length="1627" mass="170976" precursor="true">MKSRFLFKVMVVALALLCWFTGPSTAVGAGVVTASALSSGSTVYLSGVVSGLTSSTRAYFEYGTDLNYGSFTSSQYFNPPGSQNVYITVNGMAPGTYHYRIMAIDSAGVATGNDLTFTINGPVATTLPANVISSSSVILNGFVTPIGAATKVYFQYGQTTDYTNQTAITNLSAGATSYLVTNKLSGLTGNPFTLYYRIVASNSLGVTIGTNVMVSMQAPVLTAYPQAVFWNAGNTNPPTIQLAGAGAAPLTYTLMRSPQFGTIVTNLAGGIYTTNTGKCQYLPNMPATFSGQDSFTFTVSNGANTSAEATVSISVLSTNINHAPHAQTQSIKVLTNTPYNGYLTGDDDADALDPHADLTNYADPNHKGYHYSPVIPNLTYTILSNPSHGTLVATPPFFMYTPTNNYLGTDSFTFKVNDGALDSTNVGTVSIVVATNVGAIRPGFDKFSFGRADDQSFPVSLTGTNSDWLGRDLLLQFSNNKFPTNYFTQFYANNNGNLTFKSANPNYIGTAFPTTTNGPMLAPYWADVYTMDTRSGVMTYGMQYIGGRLAVGVTWTNVMTYQNTTNTNSFQVILIDRSDVQVGNFDVEFNYEKIQWLNGTASLGTYPSVGFDRGDGLNYYNFPGSGTANLVDTSPNGLIHNSNVSPPVPGRYSFQMYQPTAWNQSIIGLANTITPVTLSSFPGVLGTNYSFTVIAGPTNGTLSGSGPNRTYQPNIYSCLDAFTYTMSDGTRNFTNTVTITVVGWPSIMGAQAAIGTNNSVTFASQIGRYFGDTTAYVRYGATTNYGSLAMLEDIFPEGSMDLYECSLETNRGAALSFNGGNQYVKVPATISNDFTIEFWFLYPRVTSLMEGQWYQGLGLVDGYVPGATGDFGVSVGNGKVLFGVGGPDTTISSGQLLDGNWHHVAATRVQTNGAMALYIDGVLTASTNGSTATLNGATNLTFGCLATLTNFFPGSLDEVRLWNVARTPSQIQQNMNRSLSGTNSGLVACYHLDDWPGTNAVDASGNGKTGNILNNPDWTTGNIQNGFLDTGMYHFELVALNQAGPSSSGDLTFGIGTNATLSSLTVNPGSLIPSFSPSIFSYVSTVANSVSNADYVAVTKDPHALLQVQTNGGAFSAPVSSMISNRVTLNFGANLIPIQITSPNRQNTQTYTLNVLRLLSDDATLSSVTASGTVLTFNVGTYSGQFPTAASNTTLTATANNPYATLELDGVPLTSGVPSGLIPLPFGNSSHVLAVTAQSGFATVVYPVNFTRSLNTNANLANLACSSGGLNPPFSSSVTGYSLAVPNSVGSLTVTPTCSDSVYATVQVRVNGGSYSPVSSEASSGALGLNVGTNTISILVAAQDGTSSKIYTLTVTRQAGLPVVTTQPASTITVASALLNASVNPNGTVTVYSFQYGSDTNYTKSTVATSIGGGTNSLSVSNLIAGLLPGTTNHFRVVASNSFGLVMGADMSFTNLADVPVVTNATADSIAHSTVSLHGAVNPNGAVTIAYFQYGQSTNYDSSTSVTNLGGGTTLWSFDSGLSNLLAGKTYHYQLVATNSVGTNSSGDMTFTLLAPPQATGFGQQGNGSFQLQFSGGAGLSYTLQTSTDLTNWMNLTNLLAGTNGLFIFNDATATNSPIRFYRLTQP</sequence>
<dbReference type="Pfam" id="PF17963">
    <property type="entry name" value="Big_9"/>
    <property type="match status" value="2"/>
</dbReference>
<proteinExistence type="predicted"/>
<dbReference type="InterPro" id="IPR003886">
    <property type="entry name" value="NIDO_dom"/>
</dbReference>
<keyword evidence="1 3" id="KW-0732">Signal</keyword>
<evidence type="ECO:0000256" key="2">
    <source>
        <dbReference type="ARBA" id="ARBA00023157"/>
    </source>
</evidence>
<dbReference type="CDD" id="cd00110">
    <property type="entry name" value="LamG"/>
    <property type="match status" value="1"/>
</dbReference>
<protein>
    <submittedName>
        <fullName evidence="5">LamG domain protein jellyroll fold domain protein</fullName>
    </submittedName>
</protein>
<dbReference type="InterPro" id="IPR013320">
    <property type="entry name" value="ConA-like_dom_sf"/>
</dbReference>
<dbReference type="PROSITE" id="PS50025">
    <property type="entry name" value="LAM_G_DOMAIN"/>
    <property type="match status" value="1"/>
</dbReference>
<dbReference type="InterPro" id="IPR001791">
    <property type="entry name" value="Laminin_G"/>
</dbReference>
<keyword evidence="2" id="KW-1015">Disulfide bond</keyword>
<dbReference type="STRING" id="320771.Cflav_PD0965"/>
<gene>
    <name evidence="5" type="ORF">Cflav_PD0965</name>
</gene>
<dbReference type="GO" id="GO:0007160">
    <property type="term" value="P:cell-matrix adhesion"/>
    <property type="evidence" value="ECO:0007669"/>
    <property type="project" value="InterPro"/>
</dbReference>
<feature type="chain" id="PRO_5002893367" evidence="3">
    <location>
        <begin position="27"/>
        <end position="1627"/>
    </location>
</feature>
<organism evidence="5 6">
    <name type="scientific">Pedosphaera parvula (strain Ellin514)</name>
    <dbReference type="NCBI Taxonomy" id="320771"/>
    <lineage>
        <taxon>Bacteria</taxon>
        <taxon>Pseudomonadati</taxon>
        <taxon>Verrucomicrobiota</taxon>
        <taxon>Pedosphaerae</taxon>
        <taxon>Pedosphaerales</taxon>
        <taxon>Pedosphaeraceae</taxon>
        <taxon>Pedosphaera</taxon>
    </lineage>
</organism>
<evidence type="ECO:0000313" key="5">
    <source>
        <dbReference type="EMBL" id="EEF58000.1"/>
    </source>
</evidence>